<proteinExistence type="predicted"/>
<dbReference type="GO" id="GO:0005886">
    <property type="term" value="C:plasma membrane"/>
    <property type="evidence" value="ECO:0007669"/>
    <property type="project" value="TreeGrafter"/>
</dbReference>
<sequence length="554" mass="61274">MNDPPYDVDDVAGTVRILGEHFGHEGDKIVYVPTPSLDPNDPLNWSMRRKWILLACVTLYTLASALSASALFAIFTPLSEATGLTIDQLNQGTGYSYFAIGFGPLILQPASLAFGKRPVYVLSMLICCGLNIWTPFAATYGQWVSNRLLLGFFGSPSFSLAEVSISDVFFAHERGLPMGLYVFFLYLGATLAPLMGGFIFNGMGWKAVLFLNAGFSGLVAIFCFFCMQETNFDRQKAFDRHQDQGDENGSVEHSEIPMQARIEDENTDDKKHHDHTHRMSEAVVEPHIPISTVPLRPWRPCMEAVTLSPHAAGIMSRGIFQPIAMLGLPMVWWLGLMYGIYQIWFNTIGSLISFTLSAPPYSFGVSGVSLSYISPSVTSIPGAVFGGYISDVYCMRQAKRAGGTLEPEMRLKLFWIPSILIVGGLLMMGLGPYYEAHWIVFVLGMGVLNMAGPFATVLILNYAFDAYHPIVPKNHYGPQAAAPYIISMMIIAMSMAFGYGYCVTPWITGLGFRDFGITAAAVATGFNLSVLFMIKWGKSFRRRGQGYYRKVINW</sequence>
<dbReference type="Gene3D" id="1.20.1250.20">
    <property type="entry name" value="MFS general substrate transporter like domains"/>
    <property type="match status" value="1"/>
</dbReference>
<feature type="domain" description="Major facilitator superfamily (MFS) profile" evidence="6">
    <location>
        <begin position="53"/>
        <end position="554"/>
    </location>
</feature>
<keyword evidence="8" id="KW-1185">Reference proteome</keyword>
<accession>A0A8K0JMJ2</accession>
<reference evidence="7" key="1">
    <citation type="submission" date="2020-04" db="EMBL/GenBank/DDBJ databases">
        <title>Analysis of mating type loci in Filobasidium floriforme.</title>
        <authorList>
            <person name="Nowrousian M."/>
        </authorList>
    </citation>
    <scope>NUCLEOTIDE SEQUENCE</scope>
    <source>
        <strain evidence="7">CBS 6242</strain>
    </source>
</reference>
<feature type="transmembrane region" description="Helical" evidence="5">
    <location>
        <begin position="484"/>
        <end position="509"/>
    </location>
</feature>
<organism evidence="7 8">
    <name type="scientific">Filobasidium floriforme</name>
    <dbReference type="NCBI Taxonomy" id="5210"/>
    <lineage>
        <taxon>Eukaryota</taxon>
        <taxon>Fungi</taxon>
        <taxon>Dikarya</taxon>
        <taxon>Basidiomycota</taxon>
        <taxon>Agaricomycotina</taxon>
        <taxon>Tremellomycetes</taxon>
        <taxon>Filobasidiales</taxon>
        <taxon>Filobasidiaceae</taxon>
        <taxon>Filobasidium</taxon>
    </lineage>
</organism>
<feature type="transmembrane region" description="Helical" evidence="5">
    <location>
        <begin position="364"/>
        <end position="390"/>
    </location>
</feature>
<keyword evidence="4 5" id="KW-0472">Membrane</keyword>
<feature type="transmembrane region" description="Helical" evidence="5">
    <location>
        <begin position="149"/>
        <end position="171"/>
    </location>
</feature>
<dbReference type="InterPro" id="IPR020846">
    <property type="entry name" value="MFS_dom"/>
</dbReference>
<evidence type="ECO:0000256" key="4">
    <source>
        <dbReference type="ARBA" id="ARBA00023136"/>
    </source>
</evidence>
<feature type="transmembrane region" description="Helical" evidence="5">
    <location>
        <begin position="515"/>
        <end position="534"/>
    </location>
</feature>
<feature type="transmembrane region" description="Helical" evidence="5">
    <location>
        <begin position="323"/>
        <end position="344"/>
    </location>
</feature>
<dbReference type="Proteomes" id="UP000812966">
    <property type="component" value="Unassembled WGS sequence"/>
</dbReference>
<evidence type="ECO:0000256" key="3">
    <source>
        <dbReference type="ARBA" id="ARBA00022989"/>
    </source>
</evidence>
<evidence type="ECO:0000256" key="2">
    <source>
        <dbReference type="ARBA" id="ARBA00022692"/>
    </source>
</evidence>
<dbReference type="PROSITE" id="PS50850">
    <property type="entry name" value="MFS"/>
    <property type="match status" value="1"/>
</dbReference>
<keyword evidence="3 5" id="KW-1133">Transmembrane helix</keyword>
<feature type="transmembrane region" description="Helical" evidence="5">
    <location>
        <begin position="121"/>
        <end position="143"/>
    </location>
</feature>
<protein>
    <recommendedName>
        <fullName evidence="6">Major facilitator superfamily (MFS) profile domain-containing protein</fullName>
    </recommendedName>
</protein>
<feature type="transmembrane region" description="Helical" evidence="5">
    <location>
        <begin position="51"/>
        <end position="75"/>
    </location>
</feature>
<feature type="transmembrane region" description="Helical" evidence="5">
    <location>
        <begin position="95"/>
        <end position="114"/>
    </location>
</feature>
<dbReference type="GO" id="GO:0022857">
    <property type="term" value="F:transmembrane transporter activity"/>
    <property type="evidence" value="ECO:0007669"/>
    <property type="project" value="InterPro"/>
</dbReference>
<dbReference type="InterPro" id="IPR011701">
    <property type="entry name" value="MFS"/>
</dbReference>
<keyword evidence="2 5" id="KW-0812">Transmembrane</keyword>
<feature type="transmembrane region" description="Helical" evidence="5">
    <location>
        <begin position="411"/>
        <end position="430"/>
    </location>
</feature>
<dbReference type="AlphaFoldDB" id="A0A8K0JMJ2"/>
<evidence type="ECO:0000259" key="6">
    <source>
        <dbReference type="PROSITE" id="PS50850"/>
    </source>
</evidence>
<comment type="caution">
    <text evidence="7">The sequence shown here is derived from an EMBL/GenBank/DDBJ whole genome shotgun (WGS) entry which is preliminary data.</text>
</comment>
<feature type="transmembrane region" description="Helical" evidence="5">
    <location>
        <begin position="436"/>
        <end position="464"/>
    </location>
</feature>
<dbReference type="Pfam" id="PF07690">
    <property type="entry name" value="MFS_1"/>
    <property type="match status" value="1"/>
</dbReference>
<dbReference type="PANTHER" id="PTHR23502">
    <property type="entry name" value="MAJOR FACILITATOR SUPERFAMILY"/>
    <property type="match status" value="1"/>
</dbReference>
<dbReference type="SUPFAM" id="SSF103473">
    <property type="entry name" value="MFS general substrate transporter"/>
    <property type="match status" value="1"/>
</dbReference>
<gene>
    <name evidence="7" type="ORF">FFLO_02459</name>
</gene>
<comment type="subcellular location">
    <subcellularLocation>
        <location evidence="1">Membrane</location>
        <topology evidence="1">Multi-pass membrane protein</topology>
    </subcellularLocation>
</comment>
<dbReference type="InterPro" id="IPR036259">
    <property type="entry name" value="MFS_trans_sf"/>
</dbReference>
<name>A0A8K0JMJ2_9TREE</name>
<evidence type="ECO:0000256" key="1">
    <source>
        <dbReference type="ARBA" id="ARBA00004141"/>
    </source>
</evidence>
<evidence type="ECO:0000313" key="8">
    <source>
        <dbReference type="Proteomes" id="UP000812966"/>
    </source>
</evidence>
<feature type="transmembrane region" description="Helical" evidence="5">
    <location>
        <begin position="178"/>
        <end position="201"/>
    </location>
</feature>
<feature type="transmembrane region" description="Helical" evidence="5">
    <location>
        <begin position="207"/>
        <end position="227"/>
    </location>
</feature>
<evidence type="ECO:0000313" key="7">
    <source>
        <dbReference type="EMBL" id="KAG7562080.1"/>
    </source>
</evidence>
<evidence type="ECO:0000256" key="5">
    <source>
        <dbReference type="SAM" id="Phobius"/>
    </source>
</evidence>
<dbReference type="PANTHER" id="PTHR23502:SF30">
    <property type="entry name" value="TRANSPORTER, PUTATIVE (AFU_ORTHOLOGUE AFUA_8G04702)-RELATED"/>
    <property type="match status" value="1"/>
</dbReference>
<dbReference type="EMBL" id="JABELV010000039">
    <property type="protein sequence ID" value="KAG7562080.1"/>
    <property type="molecule type" value="Genomic_DNA"/>
</dbReference>